<keyword evidence="2" id="KW-0472">Membrane</keyword>
<feature type="region of interest" description="Disordered" evidence="1">
    <location>
        <begin position="148"/>
        <end position="245"/>
    </location>
</feature>
<protein>
    <recommendedName>
        <fullName evidence="3">HTH cro/C1-type domain-containing protein</fullName>
    </recommendedName>
</protein>
<keyword evidence="5" id="KW-1185">Reference proteome</keyword>
<dbReference type="HOGENOM" id="CLU_047530_3_1_6"/>
<dbReference type="OrthoDB" id="9790252at2"/>
<dbReference type="PROSITE" id="PS50943">
    <property type="entry name" value="HTH_CROC1"/>
    <property type="match status" value="1"/>
</dbReference>
<feature type="transmembrane region" description="Helical" evidence="2">
    <location>
        <begin position="115"/>
        <end position="136"/>
    </location>
</feature>
<feature type="compositionally biased region" description="Polar residues" evidence="1">
    <location>
        <begin position="175"/>
        <end position="209"/>
    </location>
</feature>
<dbReference type="InterPro" id="IPR025194">
    <property type="entry name" value="RodZ-like_C"/>
</dbReference>
<reference evidence="4 5" key="1">
    <citation type="submission" date="2015-02" db="EMBL/GenBank/DDBJ databases">
        <title>Complete genome sequence of Kangiella geojedonensis strain YCS-5T.</title>
        <authorList>
            <person name="Kim K.M."/>
        </authorList>
    </citation>
    <scope>NUCLEOTIDE SEQUENCE [LARGE SCALE GENOMIC DNA]</scope>
    <source>
        <strain evidence="4 5">YCS-5</strain>
    </source>
</reference>
<keyword evidence="2" id="KW-0812">Transmembrane</keyword>
<evidence type="ECO:0000259" key="3">
    <source>
        <dbReference type="PROSITE" id="PS50943"/>
    </source>
</evidence>
<proteinExistence type="predicted"/>
<organism evidence="4 5">
    <name type="scientific">Kangiella geojedonensis</name>
    <dbReference type="NCBI Taxonomy" id="914150"/>
    <lineage>
        <taxon>Bacteria</taxon>
        <taxon>Pseudomonadati</taxon>
        <taxon>Pseudomonadota</taxon>
        <taxon>Gammaproteobacteria</taxon>
        <taxon>Kangiellales</taxon>
        <taxon>Kangiellaceae</taxon>
        <taxon>Kangiella</taxon>
    </lineage>
</organism>
<dbReference type="PANTHER" id="PTHR34475">
    <property type="match status" value="1"/>
</dbReference>
<evidence type="ECO:0000313" key="5">
    <source>
        <dbReference type="Proteomes" id="UP000034071"/>
    </source>
</evidence>
<dbReference type="Proteomes" id="UP000034071">
    <property type="component" value="Chromosome"/>
</dbReference>
<dbReference type="PANTHER" id="PTHR34475:SF1">
    <property type="entry name" value="CYTOSKELETON PROTEIN RODZ"/>
    <property type="match status" value="1"/>
</dbReference>
<feature type="compositionally biased region" description="Polar residues" evidence="1">
    <location>
        <begin position="149"/>
        <end position="159"/>
    </location>
</feature>
<evidence type="ECO:0000256" key="2">
    <source>
        <dbReference type="SAM" id="Phobius"/>
    </source>
</evidence>
<accession>A0A0F6TR29</accession>
<gene>
    <name evidence="4" type="ORF">TQ33_1525</name>
</gene>
<dbReference type="STRING" id="914150.TQ33_1525"/>
<dbReference type="EMBL" id="CP010975">
    <property type="protein sequence ID" value="AKE52472.1"/>
    <property type="molecule type" value="Genomic_DNA"/>
</dbReference>
<sequence length="336" mass="35609">MTEETEQQSQEHSFGPGALLKQTREQQGLSLEDVSTRLKLTQSVLKKIEADDYEGDLPVTFYRGYLKNYAELLKIEGVDVCANFQEYCQKNNLFSTPPQRLEGLELDKPINSGNWIFKAATTIIILALLFAIYYVVVEKELWKKFVPSDSPSQTINTGNDGLELDPSSGGGLTMGESTSPDQSAGSLTVESESAPTNESATDNIDTEGSLSLGGDNLGESSQGDNNAASSSENQEASQSSLVSDNQTSAAVESSVSGALSLSFSGDCWVRIQDASGKVLALGIKSAGTSLQLSGKAPFNLTLGKASAVQLTYNGGAVDLSSYPDSRAAKLTLGDDA</sequence>
<dbReference type="KEGG" id="kge:TQ33_1525"/>
<evidence type="ECO:0000256" key="1">
    <source>
        <dbReference type="SAM" id="MobiDB-lite"/>
    </source>
</evidence>
<dbReference type="GO" id="GO:0003677">
    <property type="term" value="F:DNA binding"/>
    <property type="evidence" value="ECO:0007669"/>
    <property type="project" value="InterPro"/>
</dbReference>
<dbReference type="CDD" id="cd00093">
    <property type="entry name" value="HTH_XRE"/>
    <property type="match status" value="1"/>
</dbReference>
<dbReference type="InterPro" id="IPR010982">
    <property type="entry name" value="Lambda_DNA-bd_dom_sf"/>
</dbReference>
<dbReference type="SUPFAM" id="SSF47413">
    <property type="entry name" value="lambda repressor-like DNA-binding domains"/>
    <property type="match status" value="1"/>
</dbReference>
<name>A0A0F6TR29_9GAMM</name>
<keyword evidence="2" id="KW-1133">Transmembrane helix</keyword>
<dbReference type="Pfam" id="PF13413">
    <property type="entry name" value="HTH_25"/>
    <property type="match status" value="1"/>
</dbReference>
<feature type="compositionally biased region" description="Low complexity" evidence="1">
    <location>
        <begin position="225"/>
        <end position="240"/>
    </location>
</feature>
<dbReference type="AlphaFoldDB" id="A0A0F6TR29"/>
<dbReference type="Gene3D" id="1.10.260.40">
    <property type="entry name" value="lambda repressor-like DNA-binding domains"/>
    <property type="match status" value="1"/>
</dbReference>
<dbReference type="InterPro" id="IPR050400">
    <property type="entry name" value="Bact_Cytoskel_RodZ"/>
</dbReference>
<feature type="domain" description="HTH cro/C1-type" evidence="3">
    <location>
        <begin position="20"/>
        <end position="49"/>
    </location>
</feature>
<dbReference type="SMART" id="SM00530">
    <property type="entry name" value="HTH_XRE"/>
    <property type="match status" value="1"/>
</dbReference>
<evidence type="ECO:0000313" key="4">
    <source>
        <dbReference type="EMBL" id="AKE52472.1"/>
    </source>
</evidence>
<dbReference type="Pfam" id="PF13464">
    <property type="entry name" value="RodZ_C"/>
    <property type="match status" value="1"/>
</dbReference>
<dbReference type="RefSeq" id="WP_046561538.1">
    <property type="nucleotide sequence ID" value="NZ_CP010975.1"/>
</dbReference>
<dbReference type="InterPro" id="IPR001387">
    <property type="entry name" value="Cro/C1-type_HTH"/>
</dbReference>